<dbReference type="Proteomes" id="UP000504636">
    <property type="component" value="Unplaced"/>
</dbReference>
<evidence type="ECO:0008006" key="4">
    <source>
        <dbReference type="Google" id="ProtNLM"/>
    </source>
</evidence>
<reference evidence="1 3" key="1">
    <citation type="journal article" date="2020" name="Stud. Mycol.">
        <title>101 Dothideomycetes genomes: a test case for predicting lifestyles and emergence of pathogens.</title>
        <authorList>
            <person name="Haridas S."/>
            <person name="Albert R."/>
            <person name="Binder M."/>
            <person name="Bloem J."/>
            <person name="Labutti K."/>
            <person name="Salamov A."/>
            <person name="Andreopoulos B."/>
            <person name="Baker S."/>
            <person name="Barry K."/>
            <person name="Bills G."/>
            <person name="Bluhm B."/>
            <person name="Cannon C."/>
            <person name="Castanera R."/>
            <person name="Culley D."/>
            <person name="Daum C."/>
            <person name="Ezra D."/>
            <person name="Gonzalez J."/>
            <person name="Henrissat B."/>
            <person name="Kuo A."/>
            <person name="Liang C."/>
            <person name="Lipzen A."/>
            <person name="Lutzoni F."/>
            <person name="Magnuson J."/>
            <person name="Mondo S."/>
            <person name="Nolan M."/>
            <person name="Ohm R."/>
            <person name="Pangilinan J."/>
            <person name="Park H.-J."/>
            <person name="Ramirez L."/>
            <person name="Alfaro M."/>
            <person name="Sun H."/>
            <person name="Tritt A."/>
            <person name="Yoshinaga Y."/>
            <person name="Zwiers L.-H."/>
            <person name="Turgeon B."/>
            <person name="Goodwin S."/>
            <person name="Spatafora J."/>
            <person name="Crous P."/>
            <person name="Grigoriev I."/>
        </authorList>
    </citation>
    <scope>NUCLEOTIDE SEQUENCE</scope>
    <source>
        <strain evidence="1 3">CBS 304.34</strain>
    </source>
</reference>
<protein>
    <recommendedName>
        <fullName evidence="4">F-box domain-containing protein</fullName>
    </recommendedName>
</protein>
<accession>A0A6A6XZL9</accession>
<dbReference type="SUPFAM" id="SSF52047">
    <property type="entry name" value="RNI-like"/>
    <property type="match status" value="1"/>
</dbReference>
<evidence type="ECO:0000313" key="3">
    <source>
        <dbReference type="RefSeq" id="XP_033568975.1"/>
    </source>
</evidence>
<dbReference type="OrthoDB" id="3917367at2759"/>
<keyword evidence="2" id="KW-1185">Reference proteome</keyword>
<sequence length="347" mass="40880">MAPWAVDFADGLDRFPRLEELSIQGHWEYFFSPEDLKQMGSRGLWKNLRILRIKPHTRILPHFIGCVPSLEVLETSGLEFMLYQIHELNFSPAPLGVLRKLHIEGPEAFLRWEDMSSVSKTLTHLTLHNTDRFTHCGDGLDRWVSPFRNWIADPHALPDIEGFNLTFPNLTHLTVDMWRERKWPYLFLASLAQFKNLHDLTLFVEYSKRIGGRPAASQDACRHIFEYVQDRKIGNRLHRLVLTETPEASYHYAEYLRSPVRYPTPIRDFICALAFNGELSVHEENYQWVSDHCLYTRAEPQIEKQLQFSWSSPASIRTYLHWTWKTRKSGHRRTSRPLWSGRRRVTP</sequence>
<gene>
    <name evidence="1 3" type="ORF">BDZ99DRAFT_577226</name>
</gene>
<name>A0A6A6XZL9_9PEZI</name>
<dbReference type="RefSeq" id="XP_033568975.1">
    <property type="nucleotide sequence ID" value="XM_033728668.1"/>
</dbReference>
<dbReference type="InterPro" id="IPR032675">
    <property type="entry name" value="LRR_dom_sf"/>
</dbReference>
<dbReference type="Gene3D" id="3.80.10.10">
    <property type="entry name" value="Ribonuclease Inhibitor"/>
    <property type="match status" value="1"/>
</dbReference>
<reference evidence="3" key="3">
    <citation type="submission" date="2025-04" db="UniProtKB">
        <authorList>
            <consortium name="RefSeq"/>
        </authorList>
    </citation>
    <scope>IDENTIFICATION</scope>
    <source>
        <strain evidence="3">CBS 304.34</strain>
    </source>
</reference>
<dbReference type="AlphaFoldDB" id="A0A6A6XZL9"/>
<evidence type="ECO:0000313" key="2">
    <source>
        <dbReference type="Proteomes" id="UP000504636"/>
    </source>
</evidence>
<organism evidence="1">
    <name type="scientific">Mytilinidion resinicola</name>
    <dbReference type="NCBI Taxonomy" id="574789"/>
    <lineage>
        <taxon>Eukaryota</taxon>
        <taxon>Fungi</taxon>
        <taxon>Dikarya</taxon>
        <taxon>Ascomycota</taxon>
        <taxon>Pezizomycotina</taxon>
        <taxon>Dothideomycetes</taxon>
        <taxon>Pleosporomycetidae</taxon>
        <taxon>Mytilinidiales</taxon>
        <taxon>Mytilinidiaceae</taxon>
        <taxon>Mytilinidion</taxon>
    </lineage>
</organism>
<proteinExistence type="predicted"/>
<evidence type="ECO:0000313" key="1">
    <source>
        <dbReference type="EMBL" id="KAF2802011.1"/>
    </source>
</evidence>
<dbReference type="GeneID" id="54469561"/>
<reference evidence="3" key="2">
    <citation type="submission" date="2020-04" db="EMBL/GenBank/DDBJ databases">
        <authorList>
            <consortium name="NCBI Genome Project"/>
        </authorList>
    </citation>
    <scope>NUCLEOTIDE SEQUENCE</scope>
    <source>
        <strain evidence="3">CBS 304.34</strain>
    </source>
</reference>
<dbReference type="EMBL" id="MU003726">
    <property type="protein sequence ID" value="KAF2802011.1"/>
    <property type="molecule type" value="Genomic_DNA"/>
</dbReference>